<evidence type="ECO:0000313" key="2">
    <source>
        <dbReference type="Proteomes" id="UP000016933"/>
    </source>
</evidence>
<dbReference type="HOGENOM" id="CLU_657245_0_0_1"/>
<sequence length="418" mass="49039">MAAQHTSYINSGKNRIHESTFQDQIKEALRTEVDTYSLQSFRRFQTFHGQITVVPTNDSKPYFEGCDKPVGFTKYFIEASGRAPQEVKVRIANMQIELFHGDDWTDILKVLDRIPAPTDWKKPSERMSAVEKHALTQKQWQWYYHNRKPFRFLSLPSEIREAIYSFLFPTTFQPYPYCLSRRRPWNIKQGIAHEQGNTALLRVNKQLHNEAGHVLFRDTTFLLERTGIMERVLSWTPALSKNLTRLELSFEHEQYLRLFGFYFNEDAIYDAKPAVYCLRELDLKLLTIRIGPPITYRTIYGSNTTSCQKKAVKHILRAAYPWVKGHPVEVIGFIVSKQKFIYESKMKERRQEFEIWRQTGGGTLREWDEDEGGVPVGDDGDTGEKELEVEMQRERLGVEWPPRCRCRVHCGKIKWTSE</sequence>
<dbReference type="OrthoDB" id="3649366at2759"/>
<keyword evidence="2" id="KW-1185">Reference proteome</keyword>
<protein>
    <submittedName>
        <fullName evidence="1">Uncharacterized protein</fullName>
    </submittedName>
</protein>
<reference evidence="2" key="1">
    <citation type="journal article" date="2012" name="PLoS Genet.">
        <title>The genomes of the fungal plant pathogens Cladosporium fulvum and Dothistroma septosporum reveal adaptation to different hosts and lifestyles but also signatures of common ancestry.</title>
        <authorList>
            <person name="de Wit P.J.G.M."/>
            <person name="van der Burgt A."/>
            <person name="Oekmen B."/>
            <person name="Stergiopoulos I."/>
            <person name="Abd-Elsalam K.A."/>
            <person name="Aerts A.L."/>
            <person name="Bahkali A.H."/>
            <person name="Beenen H.G."/>
            <person name="Chettri P."/>
            <person name="Cox M.P."/>
            <person name="Datema E."/>
            <person name="de Vries R.P."/>
            <person name="Dhillon B."/>
            <person name="Ganley A.R."/>
            <person name="Griffiths S.A."/>
            <person name="Guo Y."/>
            <person name="Hamelin R.C."/>
            <person name="Henrissat B."/>
            <person name="Kabir M.S."/>
            <person name="Jashni M.K."/>
            <person name="Kema G."/>
            <person name="Klaubauf S."/>
            <person name="Lapidus A."/>
            <person name="Levasseur A."/>
            <person name="Lindquist E."/>
            <person name="Mehrabi R."/>
            <person name="Ohm R.A."/>
            <person name="Owen T.J."/>
            <person name="Salamov A."/>
            <person name="Schwelm A."/>
            <person name="Schijlen E."/>
            <person name="Sun H."/>
            <person name="van den Burg H.A."/>
            <person name="van Ham R.C.H.J."/>
            <person name="Zhang S."/>
            <person name="Goodwin S.B."/>
            <person name="Grigoriev I.V."/>
            <person name="Collemare J."/>
            <person name="Bradshaw R.E."/>
        </authorList>
    </citation>
    <scope>NUCLEOTIDE SEQUENCE [LARGE SCALE GENOMIC DNA]</scope>
    <source>
        <strain evidence="2">NZE10 / CBS 128990</strain>
    </source>
</reference>
<dbReference type="InterPro" id="IPR038883">
    <property type="entry name" value="AN11006-like"/>
</dbReference>
<gene>
    <name evidence="1" type="ORF">DOTSEDRAFT_18956</name>
</gene>
<evidence type="ECO:0000313" key="1">
    <source>
        <dbReference type="EMBL" id="EME48422.1"/>
    </source>
</evidence>
<dbReference type="eggNOG" id="ENOG502RH8F">
    <property type="taxonomic scope" value="Eukaryota"/>
</dbReference>
<proteinExistence type="predicted"/>
<dbReference type="STRING" id="675120.N1PYB1"/>
<reference evidence="1 2" key="2">
    <citation type="journal article" date="2012" name="PLoS Pathog.">
        <title>Diverse lifestyles and strategies of plant pathogenesis encoded in the genomes of eighteen Dothideomycetes fungi.</title>
        <authorList>
            <person name="Ohm R.A."/>
            <person name="Feau N."/>
            <person name="Henrissat B."/>
            <person name="Schoch C.L."/>
            <person name="Horwitz B.A."/>
            <person name="Barry K.W."/>
            <person name="Condon B.J."/>
            <person name="Copeland A.C."/>
            <person name="Dhillon B."/>
            <person name="Glaser F."/>
            <person name="Hesse C.N."/>
            <person name="Kosti I."/>
            <person name="LaButti K."/>
            <person name="Lindquist E.A."/>
            <person name="Lucas S."/>
            <person name="Salamov A.A."/>
            <person name="Bradshaw R.E."/>
            <person name="Ciuffetti L."/>
            <person name="Hamelin R.C."/>
            <person name="Kema G.H.J."/>
            <person name="Lawrence C."/>
            <person name="Scott J.A."/>
            <person name="Spatafora J.W."/>
            <person name="Turgeon B.G."/>
            <person name="de Wit P.J.G.M."/>
            <person name="Zhong S."/>
            <person name="Goodwin S.B."/>
            <person name="Grigoriev I.V."/>
        </authorList>
    </citation>
    <scope>NUCLEOTIDE SEQUENCE [LARGE SCALE GENOMIC DNA]</scope>
    <source>
        <strain evidence="2">NZE10 / CBS 128990</strain>
    </source>
</reference>
<name>N1PYB1_DOTSN</name>
<dbReference type="Proteomes" id="UP000016933">
    <property type="component" value="Unassembled WGS sequence"/>
</dbReference>
<organism evidence="1 2">
    <name type="scientific">Dothistroma septosporum (strain NZE10 / CBS 128990)</name>
    <name type="common">Red band needle blight fungus</name>
    <name type="synonym">Mycosphaerella pini</name>
    <dbReference type="NCBI Taxonomy" id="675120"/>
    <lineage>
        <taxon>Eukaryota</taxon>
        <taxon>Fungi</taxon>
        <taxon>Dikarya</taxon>
        <taxon>Ascomycota</taxon>
        <taxon>Pezizomycotina</taxon>
        <taxon>Dothideomycetes</taxon>
        <taxon>Dothideomycetidae</taxon>
        <taxon>Mycosphaerellales</taxon>
        <taxon>Mycosphaerellaceae</taxon>
        <taxon>Dothistroma</taxon>
    </lineage>
</organism>
<dbReference type="PANTHER" id="PTHR42085:SF2">
    <property type="entry name" value="F-BOX DOMAIN-CONTAINING PROTEIN"/>
    <property type="match status" value="1"/>
</dbReference>
<dbReference type="PANTHER" id="PTHR42085">
    <property type="entry name" value="F-BOX DOMAIN-CONTAINING PROTEIN"/>
    <property type="match status" value="1"/>
</dbReference>
<dbReference type="AlphaFoldDB" id="N1PYB1"/>
<accession>N1PYB1</accession>
<dbReference type="EMBL" id="KB446535">
    <property type="protein sequence ID" value="EME48422.1"/>
    <property type="molecule type" value="Genomic_DNA"/>
</dbReference>
<dbReference type="OMA" id="KQWQWYY"/>